<dbReference type="PROSITE" id="PS51219">
    <property type="entry name" value="DPCK"/>
    <property type="match status" value="1"/>
</dbReference>
<feature type="non-terminal residue" evidence="5">
    <location>
        <position position="39"/>
    </location>
</feature>
<dbReference type="GO" id="GO:0005524">
    <property type="term" value="F:ATP binding"/>
    <property type="evidence" value="ECO:0007669"/>
    <property type="project" value="UniProtKB-KW"/>
</dbReference>
<reference evidence="5 6" key="1">
    <citation type="submission" date="2018-01" db="EMBL/GenBank/DDBJ databases">
        <title>Metagenomic assembled genomes from two thermal pools in the Uzon Caldera, Kamchatka, Russia.</title>
        <authorList>
            <person name="Wilkins L."/>
            <person name="Ettinger C."/>
        </authorList>
    </citation>
    <scope>NUCLEOTIDE SEQUENCE [LARGE SCALE GENOMIC DNA]</scope>
    <source>
        <strain evidence="5">ARK-10</strain>
    </source>
</reference>
<dbReference type="AlphaFoldDB" id="A0A2J6X8A0"/>
<keyword evidence="5" id="KW-0808">Transferase</keyword>
<evidence type="ECO:0000256" key="4">
    <source>
        <dbReference type="ARBA" id="ARBA00022993"/>
    </source>
</evidence>
<gene>
    <name evidence="5" type="ORF">C0175_01895</name>
</gene>
<sequence>MKVIGLTGNIASGKSSVSNILKDLGAKIIDMDNIAKEIQ</sequence>
<organism evidence="5 6">
    <name type="scientific">Caldisericum exile</name>
    <dbReference type="NCBI Taxonomy" id="693075"/>
    <lineage>
        <taxon>Bacteria</taxon>
        <taxon>Pseudomonadati</taxon>
        <taxon>Caldisericota/Cryosericota group</taxon>
        <taxon>Caldisericota</taxon>
        <taxon>Caldisericia</taxon>
        <taxon>Caldisericales</taxon>
        <taxon>Caldisericaceae</taxon>
        <taxon>Caldisericum</taxon>
    </lineage>
</organism>
<dbReference type="Gene3D" id="3.40.50.300">
    <property type="entry name" value="P-loop containing nucleotide triphosphate hydrolases"/>
    <property type="match status" value="1"/>
</dbReference>
<proteinExistence type="inferred from homology"/>
<dbReference type="Pfam" id="PF01121">
    <property type="entry name" value="CoaE"/>
    <property type="match status" value="1"/>
</dbReference>
<keyword evidence="4" id="KW-0173">Coenzyme A biosynthesis</keyword>
<protein>
    <submittedName>
        <fullName evidence="5">Dephospho-CoA kinase</fullName>
    </submittedName>
</protein>
<comment type="caution">
    <text evidence="5">The sequence shown here is derived from an EMBL/GenBank/DDBJ whole genome shotgun (WGS) entry which is preliminary data.</text>
</comment>
<keyword evidence="2" id="KW-0547">Nucleotide-binding</keyword>
<dbReference type="EMBL" id="PNIX01000112">
    <property type="protein sequence ID" value="PMP83370.1"/>
    <property type="molecule type" value="Genomic_DNA"/>
</dbReference>
<dbReference type="Proteomes" id="UP000236910">
    <property type="component" value="Unassembled WGS sequence"/>
</dbReference>
<dbReference type="SUPFAM" id="SSF52540">
    <property type="entry name" value="P-loop containing nucleoside triphosphate hydrolases"/>
    <property type="match status" value="1"/>
</dbReference>
<evidence type="ECO:0000256" key="3">
    <source>
        <dbReference type="ARBA" id="ARBA00022840"/>
    </source>
</evidence>
<evidence type="ECO:0000313" key="5">
    <source>
        <dbReference type="EMBL" id="PMP83370.1"/>
    </source>
</evidence>
<keyword evidence="3" id="KW-0067">ATP-binding</keyword>
<evidence type="ECO:0000313" key="6">
    <source>
        <dbReference type="Proteomes" id="UP000236910"/>
    </source>
</evidence>
<name>A0A2J6X8A0_9BACT</name>
<accession>A0A2J6X8A0</accession>
<evidence type="ECO:0000256" key="2">
    <source>
        <dbReference type="ARBA" id="ARBA00022741"/>
    </source>
</evidence>
<comment type="similarity">
    <text evidence="1">Belongs to the CoaE family.</text>
</comment>
<dbReference type="GO" id="GO:0015937">
    <property type="term" value="P:coenzyme A biosynthetic process"/>
    <property type="evidence" value="ECO:0007669"/>
    <property type="project" value="UniProtKB-KW"/>
</dbReference>
<evidence type="ECO:0000256" key="1">
    <source>
        <dbReference type="ARBA" id="ARBA00009018"/>
    </source>
</evidence>
<dbReference type="InterPro" id="IPR027417">
    <property type="entry name" value="P-loop_NTPase"/>
</dbReference>
<keyword evidence="5" id="KW-0418">Kinase</keyword>
<dbReference type="InterPro" id="IPR001977">
    <property type="entry name" value="Depp_CoAkinase"/>
</dbReference>
<dbReference type="GO" id="GO:0004140">
    <property type="term" value="F:dephospho-CoA kinase activity"/>
    <property type="evidence" value="ECO:0007669"/>
    <property type="project" value="InterPro"/>
</dbReference>